<proteinExistence type="predicted"/>
<reference evidence="2" key="2">
    <citation type="submission" date="2013-05" db="EMBL/GenBank/DDBJ databases">
        <authorList>
            <person name="Carter J.-M."/>
            <person name="Baker S.C."/>
            <person name="Pink R."/>
            <person name="Carter D.R.F."/>
            <person name="Collins A."/>
            <person name="Tomlin J."/>
            <person name="Gibbs M."/>
            <person name="Breuker C.J."/>
        </authorList>
    </citation>
    <scope>NUCLEOTIDE SEQUENCE</scope>
    <source>
        <tissue evidence="2">Ovary</tissue>
    </source>
</reference>
<reference evidence="2" key="1">
    <citation type="journal article" date="2013" name="BMC Genomics">
        <title>Unscrambling butterfly oogenesis.</title>
        <authorList>
            <person name="Carter J.M."/>
            <person name="Baker S.C."/>
            <person name="Pink R."/>
            <person name="Carter D.R."/>
            <person name="Collins A."/>
            <person name="Tomlin J."/>
            <person name="Gibbs M."/>
            <person name="Breuker C.J."/>
        </authorList>
    </citation>
    <scope>NUCLEOTIDE SEQUENCE</scope>
    <source>
        <tissue evidence="2">Ovary</tissue>
    </source>
</reference>
<evidence type="ECO:0000313" key="2">
    <source>
        <dbReference type="EMBL" id="JAA78225.1"/>
    </source>
</evidence>
<accession>S4NX38</accession>
<evidence type="ECO:0000256" key="1">
    <source>
        <dbReference type="SAM" id="MobiDB-lite"/>
    </source>
</evidence>
<name>S4NX38_9NEOP</name>
<dbReference type="EMBL" id="GAIX01014335">
    <property type="protein sequence ID" value="JAA78225.1"/>
    <property type="molecule type" value="Transcribed_RNA"/>
</dbReference>
<sequence length="68" mass="8146">MVIESTIYRTELTNKIVFCMHLLIIKQFLQTISYKSTWLERSTSQDLRPSSRTAMKTPTFSQRCRRWS</sequence>
<feature type="compositionally biased region" description="Polar residues" evidence="1">
    <location>
        <begin position="44"/>
        <end position="62"/>
    </location>
</feature>
<dbReference type="AlphaFoldDB" id="S4NX38"/>
<organism evidence="2">
    <name type="scientific">Pararge aegeria</name>
    <name type="common">speckled wood butterfly</name>
    <dbReference type="NCBI Taxonomy" id="116150"/>
    <lineage>
        <taxon>Eukaryota</taxon>
        <taxon>Metazoa</taxon>
        <taxon>Ecdysozoa</taxon>
        <taxon>Arthropoda</taxon>
        <taxon>Hexapoda</taxon>
        <taxon>Insecta</taxon>
        <taxon>Pterygota</taxon>
        <taxon>Neoptera</taxon>
        <taxon>Endopterygota</taxon>
        <taxon>Lepidoptera</taxon>
        <taxon>Glossata</taxon>
        <taxon>Ditrysia</taxon>
        <taxon>Papilionoidea</taxon>
        <taxon>Nymphalidae</taxon>
        <taxon>Satyrinae</taxon>
        <taxon>Satyrini</taxon>
        <taxon>Parargina</taxon>
        <taxon>Pararge</taxon>
    </lineage>
</organism>
<protein>
    <submittedName>
        <fullName evidence="2">Uncharacterized protein</fullName>
    </submittedName>
</protein>
<feature type="region of interest" description="Disordered" evidence="1">
    <location>
        <begin position="44"/>
        <end position="68"/>
    </location>
</feature>